<organism evidence="2 3">
    <name type="scientific">Echria macrotheca</name>
    <dbReference type="NCBI Taxonomy" id="438768"/>
    <lineage>
        <taxon>Eukaryota</taxon>
        <taxon>Fungi</taxon>
        <taxon>Dikarya</taxon>
        <taxon>Ascomycota</taxon>
        <taxon>Pezizomycotina</taxon>
        <taxon>Sordariomycetes</taxon>
        <taxon>Sordariomycetidae</taxon>
        <taxon>Sordariales</taxon>
        <taxon>Schizotheciaceae</taxon>
        <taxon>Echria</taxon>
    </lineage>
</organism>
<feature type="compositionally biased region" description="Polar residues" evidence="1">
    <location>
        <begin position="64"/>
        <end position="73"/>
    </location>
</feature>
<protein>
    <submittedName>
        <fullName evidence="2">Uncharacterized protein</fullName>
    </submittedName>
</protein>
<gene>
    <name evidence="2" type="ORF">QBC47DRAFT_63209</name>
</gene>
<evidence type="ECO:0000313" key="2">
    <source>
        <dbReference type="EMBL" id="KAK1751956.1"/>
    </source>
</evidence>
<dbReference type="InterPro" id="IPR037738">
    <property type="entry name" value="Ecm13-like"/>
</dbReference>
<dbReference type="EMBL" id="MU839840">
    <property type="protein sequence ID" value="KAK1751956.1"/>
    <property type="molecule type" value="Genomic_DNA"/>
</dbReference>
<feature type="region of interest" description="Disordered" evidence="1">
    <location>
        <begin position="227"/>
        <end position="248"/>
    </location>
</feature>
<feature type="compositionally biased region" description="Basic and acidic residues" evidence="1">
    <location>
        <begin position="116"/>
        <end position="130"/>
    </location>
</feature>
<feature type="region of interest" description="Disordered" evidence="1">
    <location>
        <begin position="58"/>
        <end position="130"/>
    </location>
</feature>
<sequence length="248" mass="27257">MPAPFDCMYLAAVAQYKFSAQTRRPEPSLRLLVGHFNLLDALSQELVDSGAWASLETPPLSKPVAQSDSSVQSKFAEDFDEHCESGNSGWGTSDLDDDDSTSSSDWSDEGWELEDDNHQQQRKAETDNGVREPSLLEDHLSQLCFLASQAGADKNNYGLMEDLRGPDIDDELSTQAPVVVSSEKPMAAEMSRLTPSPTSHPGLFHPPPRNPVRLAKPARLVPARAPMDLEQQRRQQQQTGAQSVLVIS</sequence>
<feature type="region of interest" description="Disordered" evidence="1">
    <location>
        <begin position="191"/>
        <end position="213"/>
    </location>
</feature>
<proteinExistence type="predicted"/>
<evidence type="ECO:0000313" key="3">
    <source>
        <dbReference type="Proteomes" id="UP001239445"/>
    </source>
</evidence>
<accession>A0AAJ0B9R2</accession>
<comment type="caution">
    <text evidence="2">The sequence shown here is derived from an EMBL/GenBank/DDBJ whole genome shotgun (WGS) entry which is preliminary data.</text>
</comment>
<dbReference type="PANTHER" id="PTHR36826">
    <property type="entry name" value="PROTEIN ECM13"/>
    <property type="match status" value="1"/>
</dbReference>
<reference evidence="2" key="1">
    <citation type="submission" date="2023-06" db="EMBL/GenBank/DDBJ databases">
        <title>Genome-scale phylogeny and comparative genomics of the fungal order Sordariales.</title>
        <authorList>
            <consortium name="Lawrence Berkeley National Laboratory"/>
            <person name="Hensen N."/>
            <person name="Bonometti L."/>
            <person name="Westerberg I."/>
            <person name="Brannstrom I.O."/>
            <person name="Guillou S."/>
            <person name="Cros-Aarteil S."/>
            <person name="Calhoun S."/>
            <person name="Haridas S."/>
            <person name="Kuo A."/>
            <person name="Mondo S."/>
            <person name="Pangilinan J."/>
            <person name="Riley R."/>
            <person name="Labutti K."/>
            <person name="Andreopoulos B."/>
            <person name="Lipzen A."/>
            <person name="Chen C."/>
            <person name="Yanf M."/>
            <person name="Daum C."/>
            <person name="Ng V."/>
            <person name="Clum A."/>
            <person name="Steindorff A."/>
            <person name="Ohm R."/>
            <person name="Martin F."/>
            <person name="Silar P."/>
            <person name="Natvig D."/>
            <person name="Lalanne C."/>
            <person name="Gautier V."/>
            <person name="Ament-Velasquez S.L."/>
            <person name="Kruys A."/>
            <person name="Hutchinson M.I."/>
            <person name="Powell A.J."/>
            <person name="Barry K."/>
            <person name="Miller A.N."/>
            <person name="Grigoriev I.V."/>
            <person name="Debuchy R."/>
            <person name="Gladieux P."/>
            <person name="Thoren M.H."/>
            <person name="Johannesson H."/>
        </authorList>
    </citation>
    <scope>NUCLEOTIDE SEQUENCE</scope>
    <source>
        <strain evidence="2">PSN4</strain>
    </source>
</reference>
<name>A0AAJ0B9R2_9PEZI</name>
<evidence type="ECO:0000256" key="1">
    <source>
        <dbReference type="SAM" id="MobiDB-lite"/>
    </source>
</evidence>
<feature type="compositionally biased region" description="Acidic residues" evidence="1">
    <location>
        <begin position="94"/>
        <end position="115"/>
    </location>
</feature>
<keyword evidence="3" id="KW-1185">Reference proteome</keyword>
<dbReference type="PANTHER" id="PTHR36826:SF1">
    <property type="entry name" value="PROTEIN ECM13"/>
    <property type="match status" value="1"/>
</dbReference>
<dbReference type="Proteomes" id="UP001239445">
    <property type="component" value="Unassembled WGS sequence"/>
</dbReference>
<dbReference type="AlphaFoldDB" id="A0AAJ0B9R2"/>